<accession>A8XM50</accession>
<dbReference type="Gene3D" id="6.10.250.2090">
    <property type="match status" value="1"/>
</dbReference>
<dbReference type="Proteomes" id="UP000008549">
    <property type="component" value="Unassembled WGS sequence"/>
</dbReference>
<dbReference type="HOGENOM" id="CLU_3175882_0_0_1"/>
<dbReference type="KEGG" id="cbr:CBG_15558"/>
<dbReference type="GeneID" id="8587425"/>
<evidence type="ECO:0000313" key="1">
    <source>
        <dbReference type="EMBL" id="CAP33725.2"/>
    </source>
</evidence>
<keyword evidence="2" id="KW-1185">Reference proteome</keyword>
<name>A8XM50_CAEBR</name>
<dbReference type="EMBL" id="HE601046">
    <property type="protein sequence ID" value="CAP33725.2"/>
    <property type="molecule type" value="Genomic_DNA"/>
</dbReference>
<dbReference type="InParanoid" id="A8XM50"/>
<proteinExistence type="predicted"/>
<dbReference type="RefSeq" id="XP_002645426.2">
    <property type="nucleotide sequence ID" value="XM_002645380.2"/>
</dbReference>
<sequence>MAAEAETSRDAGAKIIAAEEEPRASAALEEAATVISRVPCSFFTFIL</sequence>
<reference evidence="1 2" key="1">
    <citation type="journal article" date="2003" name="PLoS Biol.">
        <title>The genome sequence of Caenorhabditis briggsae: a platform for comparative genomics.</title>
        <authorList>
            <person name="Stein L.D."/>
            <person name="Bao Z."/>
            <person name="Blasiar D."/>
            <person name="Blumenthal T."/>
            <person name="Brent M.R."/>
            <person name="Chen N."/>
            <person name="Chinwalla A."/>
            <person name="Clarke L."/>
            <person name="Clee C."/>
            <person name="Coghlan A."/>
            <person name="Coulson A."/>
            <person name="D'Eustachio P."/>
            <person name="Fitch D.H."/>
            <person name="Fulton L.A."/>
            <person name="Fulton R.E."/>
            <person name="Griffiths-Jones S."/>
            <person name="Harris T.W."/>
            <person name="Hillier L.W."/>
            <person name="Kamath R."/>
            <person name="Kuwabara P.E."/>
            <person name="Mardis E.R."/>
            <person name="Marra M.A."/>
            <person name="Miner T.L."/>
            <person name="Minx P."/>
            <person name="Mullikin J.C."/>
            <person name="Plumb R.W."/>
            <person name="Rogers J."/>
            <person name="Schein J.E."/>
            <person name="Sohrmann M."/>
            <person name="Spieth J."/>
            <person name="Stajich J.E."/>
            <person name="Wei C."/>
            <person name="Willey D."/>
            <person name="Wilson R.K."/>
            <person name="Durbin R."/>
            <person name="Waterston R.H."/>
        </authorList>
    </citation>
    <scope>NUCLEOTIDE SEQUENCE [LARGE SCALE GENOMIC DNA]</scope>
    <source>
        <strain evidence="1 2">AF16</strain>
    </source>
</reference>
<dbReference type="STRING" id="6238.A8XM50"/>
<dbReference type="AlphaFoldDB" id="A8XM50"/>
<evidence type="ECO:0000313" key="2">
    <source>
        <dbReference type="Proteomes" id="UP000008549"/>
    </source>
</evidence>
<reference evidence="1 2" key="2">
    <citation type="journal article" date="2011" name="PLoS Genet.">
        <title>Caenorhabditis briggsae recombinant inbred line genotypes reveal inter-strain incompatibility and the evolution of recombination.</title>
        <authorList>
            <person name="Ross J.A."/>
            <person name="Koboldt D.C."/>
            <person name="Staisch J.E."/>
            <person name="Chamberlin H.M."/>
            <person name="Gupta B.P."/>
            <person name="Miller R.D."/>
            <person name="Baird S.E."/>
            <person name="Haag E.S."/>
        </authorList>
    </citation>
    <scope>NUCLEOTIDE SEQUENCE [LARGE SCALE GENOMIC DNA]</scope>
    <source>
        <strain evidence="1 2">AF16</strain>
    </source>
</reference>
<protein>
    <submittedName>
        <fullName evidence="1">Protein CBG15558</fullName>
    </submittedName>
</protein>
<dbReference type="CTD" id="8587425"/>
<organism evidence="1 2">
    <name type="scientific">Caenorhabditis briggsae</name>
    <dbReference type="NCBI Taxonomy" id="6238"/>
    <lineage>
        <taxon>Eukaryota</taxon>
        <taxon>Metazoa</taxon>
        <taxon>Ecdysozoa</taxon>
        <taxon>Nematoda</taxon>
        <taxon>Chromadorea</taxon>
        <taxon>Rhabditida</taxon>
        <taxon>Rhabditina</taxon>
        <taxon>Rhabditomorpha</taxon>
        <taxon>Rhabditoidea</taxon>
        <taxon>Rhabditidae</taxon>
        <taxon>Peloderinae</taxon>
        <taxon>Caenorhabditis</taxon>
    </lineage>
</organism>
<gene>
    <name evidence="1" type="ORF">CBG15558</name>
    <name evidence="1" type="ORF">CBG_15558</name>
</gene>